<dbReference type="GO" id="GO:0008333">
    <property type="term" value="P:endosome to lysosome transport"/>
    <property type="evidence" value="ECO:0007669"/>
    <property type="project" value="TreeGrafter"/>
</dbReference>
<keyword evidence="3" id="KW-0863">Zinc-finger</keyword>
<evidence type="ECO:0000313" key="7">
    <source>
        <dbReference type="WBParaSite" id="PSAMB.scaffold1964size26408.g15783.t1"/>
    </source>
</evidence>
<accession>A0A914VGP9</accession>
<dbReference type="GO" id="GO:0007032">
    <property type="term" value="P:endosome organization"/>
    <property type="evidence" value="ECO:0007669"/>
    <property type="project" value="TreeGrafter"/>
</dbReference>
<evidence type="ECO:0000256" key="4">
    <source>
        <dbReference type="ARBA" id="ARBA00022833"/>
    </source>
</evidence>
<evidence type="ECO:0000256" key="1">
    <source>
        <dbReference type="ARBA" id="ARBA00004492"/>
    </source>
</evidence>
<dbReference type="WBParaSite" id="PSAMB.scaffold1964size26408.g15783.t1">
    <property type="protein sequence ID" value="PSAMB.scaffold1964size26408.g15783.t1"/>
    <property type="gene ID" value="PSAMB.scaffold1964size26408.g15783"/>
</dbReference>
<dbReference type="AlphaFoldDB" id="A0A914VGP9"/>
<evidence type="ECO:0000256" key="2">
    <source>
        <dbReference type="ARBA" id="ARBA00022723"/>
    </source>
</evidence>
<name>A0A914VGP9_9BILA</name>
<dbReference type="GO" id="GO:0007040">
    <property type="term" value="P:lysosome organization"/>
    <property type="evidence" value="ECO:0007669"/>
    <property type="project" value="TreeGrafter"/>
</dbReference>
<dbReference type="PANTHER" id="PTHR23323">
    <property type="entry name" value="VACUOLAR PROTEIN SORTING-ASSOCIATED PROTEIN"/>
    <property type="match status" value="1"/>
</dbReference>
<evidence type="ECO:0000256" key="3">
    <source>
        <dbReference type="ARBA" id="ARBA00022771"/>
    </source>
</evidence>
<comment type="subcellular location">
    <subcellularLocation>
        <location evidence="1">Late endosome membrane</location>
        <topology evidence="1">Peripheral membrane protein</topology>
        <orientation evidence="1">Cytoplasmic side</orientation>
    </subcellularLocation>
</comment>
<dbReference type="GO" id="GO:0030674">
    <property type="term" value="F:protein-macromolecule adaptor activity"/>
    <property type="evidence" value="ECO:0007669"/>
    <property type="project" value="TreeGrafter"/>
</dbReference>
<proteinExistence type="predicted"/>
<dbReference type="GO" id="GO:0006904">
    <property type="term" value="P:vesicle docking involved in exocytosis"/>
    <property type="evidence" value="ECO:0007669"/>
    <property type="project" value="TreeGrafter"/>
</dbReference>
<sequence>MEEEKKDEGIFTKQKINFHPKSEITNLLACNNLLVLALKNGVVMRIPLQQPDKQTEIDVPHSSGDRIAHLHLDPTGKHLLISMAEGDVFYLHASMSKVKALPKLKGNVISAVGWNQQFGKDMDTGFIVVGTSKGLLFETELVQAGQVQYWKQLYSVSDDPSQPQPIVGLELHRCSTPPNRWCLFVATPGTLYPFAGTVSLQSTSTWTTTEHSGHLLPLFLADARIHTLDPVPPTNGPTGLKVYPMFGDDPPTRFAWVTAVGVKYGRMDTSAADAFRMTVDDELLTHPEMNGRPDFPLGIALTEFHLLLVYHDRLVAVSTMNEQVMYEDYLGQKFGKIGGVTRDPASGMIWVFTDKSVLRYRPVDEARYVWKIYLDRGEYLLARQHASGNQSAFDLVLRKQGEKLINEKKFVAAAEVLSMTNAPFEETALKFVTAEDRNGLKTFLEKKLDQLEPMDKTRRDMLVLWLLEVHLTELGEVKSGVVPADQGPTKTEFDQARYKALREQFRFFLGRTAVVETIKGNSESVYQMMNTHGDTDSLLFFAHMLRDYDTVVNLHIQQEMHQDALKVLVSQLLITSCLRIISVEYIINLPLSSLA</sequence>
<dbReference type="SUPFAM" id="SSF50978">
    <property type="entry name" value="WD40 repeat-like"/>
    <property type="match status" value="1"/>
</dbReference>
<feature type="domain" description="Pep3/Vps18 beta-propeller" evidence="5">
    <location>
        <begin position="10"/>
        <end position="360"/>
    </location>
</feature>
<dbReference type="InterPro" id="IPR036322">
    <property type="entry name" value="WD40_repeat_dom_sf"/>
</dbReference>
<reference evidence="7" key="1">
    <citation type="submission" date="2022-11" db="UniProtKB">
        <authorList>
            <consortium name="WormBaseParasite"/>
        </authorList>
    </citation>
    <scope>IDENTIFICATION</scope>
</reference>
<dbReference type="InterPro" id="IPR007810">
    <property type="entry name" value="Pep3/Vps18_beta-prop"/>
</dbReference>
<dbReference type="GO" id="GO:0030897">
    <property type="term" value="C:HOPS complex"/>
    <property type="evidence" value="ECO:0007669"/>
    <property type="project" value="TreeGrafter"/>
</dbReference>
<evidence type="ECO:0000313" key="6">
    <source>
        <dbReference type="Proteomes" id="UP000887566"/>
    </source>
</evidence>
<evidence type="ECO:0000259" key="5">
    <source>
        <dbReference type="Pfam" id="PF05131"/>
    </source>
</evidence>
<dbReference type="Proteomes" id="UP000887566">
    <property type="component" value="Unplaced"/>
</dbReference>
<dbReference type="GO" id="GO:0048284">
    <property type="term" value="P:organelle fusion"/>
    <property type="evidence" value="ECO:0007669"/>
    <property type="project" value="TreeGrafter"/>
</dbReference>
<dbReference type="GO" id="GO:0031902">
    <property type="term" value="C:late endosome membrane"/>
    <property type="evidence" value="ECO:0007669"/>
    <property type="project" value="UniProtKB-SubCell"/>
</dbReference>
<organism evidence="6 7">
    <name type="scientific">Plectus sambesii</name>
    <dbReference type="NCBI Taxonomy" id="2011161"/>
    <lineage>
        <taxon>Eukaryota</taxon>
        <taxon>Metazoa</taxon>
        <taxon>Ecdysozoa</taxon>
        <taxon>Nematoda</taxon>
        <taxon>Chromadorea</taxon>
        <taxon>Plectida</taxon>
        <taxon>Plectina</taxon>
        <taxon>Plectoidea</taxon>
        <taxon>Plectidae</taxon>
        <taxon>Plectus</taxon>
    </lineage>
</organism>
<keyword evidence="2" id="KW-0479">Metal-binding</keyword>
<keyword evidence="4" id="KW-0862">Zinc</keyword>
<dbReference type="GO" id="GO:0008270">
    <property type="term" value="F:zinc ion binding"/>
    <property type="evidence" value="ECO:0007669"/>
    <property type="project" value="UniProtKB-KW"/>
</dbReference>
<keyword evidence="6" id="KW-1185">Reference proteome</keyword>
<dbReference type="Pfam" id="PF05131">
    <property type="entry name" value="Pep3_Vps18"/>
    <property type="match status" value="1"/>
</dbReference>
<dbReference type="PANTHER" id="PTHR23323:SF26">
    <property type="entry name" value="VACUOLAR PROTEIN SORTING-ASSOCIATED PROTEIN 18 HOMOLOG"/>
    <property type="match status" value="1"/>
</dbReference>
<protein>
    <submittedName>
        <fullName evidence="7">Vacuolar protein sorting-associated protein 18 homolog</fullName>
    </submittedName>
</protein>